<proteinExistence type="predicted"/>
<feature type="transmembrane region" description="Helical" evidence="1">
    <location>
        <begin position="31"/>
        <end position="52"/>
    </location>
</feature>
<keyword evidence="1" id="KW-1133">Transmembrane helix</keyword>
<accession>A0A7S2LB35</accession>
<keyword evidence="1" id="KW-0472">Membrane</keyword>
<dbReference type="GO" id="GO:0016020">
    <property type="term" value="C:membrane"/>
    <property type="evidence" value="ECO:0007669"/>
    <property type="project" value="TreeGrafter"/>
</dbReference>
<dbReference type="PANTHER" id="PTHR12242">
    <property type="entry name" value="OS02G0130600 PROTEIN-RELATED"/>
    <property type="match status" value="1"/>
</dbReference>
<reference evidence="2" key="1">
    <citation type="submission" date="2021-01" db="EMBL/GenBank/DDBJ databases">
        <authorList>
            <person name="Corre E."/>
            <person name="Pelletier E."/>
            <person name="Niang G."/>
            <person name="Scheremetjew M."/>
            <person name="Finn R."/>
            <person name="Kale V."/>
            <person name="Holt S."/>
            <person name="Cochrane G."/>
            <person name="Meng A."/>
            <person name="Brown T."/>
            <person name="Cohen L."/>
        </authorList>
    </citation>
    <scope>NUCLEOTIDE SEQUENCE</scope>
    <source>
        <strain evidence="2">RCC3387</strain>
    </source>
</reference>
<feature type="transmembrane region" description="Helical" evidence="1">
    <location>
        <begin position="191"/>
        <end position="211"/>
    </location>
</feature>
<dbReference type="EMBL" id="HBGW01059472">
    <property type="protein sequence ID" value="CAD9600743.1"/>
    <property type="molecule type" value="Transcribed_RNA"/>
</dbReference>
<protein>
    <submittedName>
        <fullName evidence="2">Uncharacterized protein</fullName>
    </submittedName>
</protein>
<feature type="transmembrane region" description="Helical" evidence="1">
    <location>
        <begin position="58"/>
        <end position="78"/>
    </location>
</feature>
<feature type="transmembrane region" description="Helical" evidence="1">
    <location>
        <begin position="112"/>
        <end position="133"/>
    </location>
</feature>
<sequence>MVCGFGTATDPPLEWRVAFGRSSCLPPKLLMLFRLVLALVFIGHFAWHFSVYFKRDGWYYFIYLTHWSFMLETIYVVSLPAMTWLANRPLNTESGFQALWYSHRNGAGPQPWFASAAMAYFMIIQPLSLWVTLSYWTAEKPIWQFCDLNGGVEPCYSEWPSYLGFFVHLWDWLYLFISFLLGLIPYRFSNCAWLLVFVVLYWTWTYVHFYLKIGRSPHFEQTCLDNGYTLNECPIYFAVDWHHPAEAFKSVAGALASSVVAIFVYRGMDWARDRVSESCCGGKPRSLAIGSEEAEADRHHVWDEAAHPPEDQKNALAACSCCGR</sequence>
<organism evidence="2">
    <name type="scientific">Zooxanthella nutricula</name>
    <dbReference type="NCBI Taxonomy" id="1333877"/>
    <lineage>
        <taxon>Eukaryota</taxon>
        <taxon>Sar</taxon>
        <taxon>Alveolata</taxon>
        <taxon>Dinophyceae</taxon>
        <taxon>Peridiniales</taxon>
        <taxon>Peridiniales incertae sedis</taxon>
        <taxon>Zooxanthella</taxon>
    </lineage>
</organism>
<dbReference type="AlphaFoldDB" id="A0A7S2LB35"/>
<evidence type="ECO:0000256" key="1">
    <source>
        <dbReference type="SAM" id="Phobius"/>
    </source>
</evidence>
<feature type="transmembrane region" description="Helical" evidence="1">
    <location>
        <begin position="162"/>
        <end position="184"/>
    </location>
</feature>
<evidence type="ECO:0000313" key="2">
    <source>
        <dbReference type="EMBL" id="CAD9600743.1"/>
    </source>
</evidence>
<keyword evidence="1" id="KW-0812">Transmembrane</keyword>
<gene>
    <name evidence="2" type="ORF">BRAN1462_LOCUS37865</name>
</gene>
<name>A0A7S2LB35_9DINO</name>